<feature type="region of interest" description="Disordered" evidence="1">
    <location>
        <begin position="99"/>
        <end position="142"/>
    </location>
</feature>
<protein>
    <submittedName>
        <fullName evidence="2">Uncharacterized protein</fullName>
    </submittedName>
</protein>
<reference evidence="2 3" key="1">
    <citation type="journal article" date="2018" name="G3 (Bethesda)">
        <title>Phylogenetic and Phylogenomic Definition of Rhizopus Species.</title>
        <authorList>
            <person name="Gryganskyi A.P."/>
            <person name="Golan J."/>
            <person name="Dolatabadi S."/>
            <person name="Mondo S."/>
            <person name="Robb S."/>
            <person name="Idnurm A."/>
            <person name="Muszewska A."/>
            <person name="Steczkiewicz K."/>
            <person name="Masonjones S."/>
            <person name="Liao H.L."/>
            <person name="Gajdeczka M.T."/>
            <person name="Anike F."/>
            <person name="Vuek A."/>
            <person name="Anishchenko I.M."/>
            <person name="Voigt K."/>
            <person name="de Hoog G.S."/>
            <person name="Smith M.E."/>
            <person name="Heitman J."/>
            <person name="Vilgalys R."/>
            <person name="Stajich J.E."/>
        </authorList>
    </citation>
    <scope>NUCLEOTIDE SEQUENCE [LARGE SCALE GENOMIC DNA]</scope>
    <source>
        <strain evidence="2 3">LSU 92-RS-03</strain>
    </source>
</reference>
<keyword evidence="3" id="KW-1185">Reference proteome</keyword>
<comment type="caution">
    <text evidence="2">The sequence shown here is derived from an EMBL/GenBank/DDBJ whole genome shotgun (WGS) entry which is preliminary data.</text>
</comment>
<sequence>MFIKQEESCFSAEIQCCFNNKDDLSLASFVENNAIFGDDGKRLTSELTTWNHTEEYKKFWIDRTNKKTQLVFQEGCAQYVSDSVQDALGILTSMSRNEPTAKPLLSSEESILPSSSSTDSEPSSSNSTLPAPSTSSTINSDDRLALPLSPISSAQNTDIEDVENSPVLAPWFFEEVDIALLFAKFKQAVAQISTDYLFLIESSVHELLSLSNILLLAPEQYSQLAISIFSEKALHDLDSYLLKECLDSRQDMSNNVFTKLSRILNNVESNNQSKGDAEIELLVLGKDLCPIQKSLILGIKACMHKLLLLPIRNKQLLEECELFTMYFDPLLSALFSELDENILLRKSNGTCDKSADKRPDATISKIQQRDFGQSLGFGEVKLACPTTDDPALCHDLLRLEAFLKRHN</sequence>
<accession>A0A367J232</accession>
<dbReference type="OrthoDB" id="2252164at2759"/>
<dbReference type="STRING" id="4846.A0A367J232"/>
<proteinExistence type="predicted"/>
<feature type="compositionally biased region" description="Low complexity" evidence="1">
    <location>
        <begin position="103"/>
        <end position="130"/>
    </location>
</feature>
<evidence type="ECO:0000256" key="1">
    <source>
        <dbReference type="SAM" id="MobiDB-lite"/>
    </source>
</evidence>
<name>A0A367J232_RHIST</name>
<dbReference type="EMBL" id="PJQM01004572">
    <property type="protein sequence ID" value="RCH83998.1"/>
    <property type="molecule type" value="Genomic_DNA"/>
</dbReference>
<evidence type="ECO:0000313" key="2">
    <source>
        <dbReference type="EMBL" id="RCH83998.1"/>
    </source>
</evidence>
<gene>
    <name evidence="2" type="ORF">CU098_004989</name>
</gene>
<organism evidence="2 3">
    <name type="scientific">Rhizopus stolonifer</name>
    <name type="common">Rhizopus nigricans</name>
    <dbReference type="NCBI Taxonomy" id="4846"/>
    <lineage>
        <taxon>Eukaryota</taxon>
        <taxon>Fungi</taxon>
        <taxon>Fungi incertae sedis</taxon>
        <taxon>Mucoromycota</taxon>
        <taxon>Mucoromycotina</taxon>
        <taxon>Mucoromycetes</taxon>
        <taxon>Mucorales</taxon>
        <taxon>Mucorineae</taxon>
        <taxon>Rhizopodaceae</taxon>
        <taxon>Rhizopus</taxon>
    </lineage>
</organism>
<dbReference type="AlphaFoldDB" id="A0A367J232"/>
<dbReference type="Proteomes" id="UP000253551">
    <property type="component" value="Unassembled WGS sequence"/>
</dbReference>
<evidence type="ECO:0000313" key="3">
    <source>
        <dbReference type="Proteomes" id="UP000253551"/>
    </source>
</evidence>